<accession>A0AAV7ZGC1</accession>
<keyword evidence="2" id="KW-0732">Signal</keyword>
<feature type="signal peptide" evidence="2">
    <location>
        <begin position="1"/>
        <end position="19"/>
    </location>
</feature>
<protein>
    <recommendedName>
        <fullName evidence="5">Transmembrane protein</fullName>
    </recommendedName>
</protein>
<keyword evidence="1" id="KW-0472">Membrane</keyword>
<feature type="transmembrane region" description="Helical" evidence="1">
    <location>
        <begin position="510"/>
        <end position="533"/>
    </location>
</feature>
<evidence type="ECO:0000313" key="4">
    <source>
        <dbReference type="Proteomes" id="UP001146793"/>
    </source>
</evidence>
<name>A0AAV7ZGC1_9EUKA</name>
<gene>
    <name evidence="3" type="ORF">M0812_13072</name>
</gene>
<keyword evidence="1" id="KW-1133">Transmembrane helix</keyword>
<reference evidence="3" key="1">
    <citation type="submission" date="2022-08" db="EMBL/GenBank/DDBJ databases">
        <title>Novel sulphate-reducing endosymbionts in the free-living metamonad Anaeramoeba.</title>
        <authorList>
            <person name="Jerlstrom-Hultqvist J."/>
            <person name="Cepicka I."/>
            <person name="Gallot-Lavallee L."/>
            <person name="Salas-Leiva D."/>
            <person name="Curtis B.A."/>
            <person name="Zahonova K."/>
            <person name="Pipaliya S."/>
            <person name="Dacks J."/>
            <person name="Roger A.J."/>
        </authorList>
    </citation>
    <scope>NUCLEOTIDE SEQUENCE</scope>
    <source>
        <strain evidence="3">Busselton2</strain>
    </source>
</reference>
<evidence type="ECO:0000256" key="2">
    <source>
        <dbReference type="SAM" id="SignalP"/>
    </source>
</evidence>
<evidence type="ECO:0000313" key="3">
    <source>
        <dbReference type="EMBL" id="KAJ3441068.1"/>
    </source>
</evidence>
<keyword evidence="1" id="KW-0812">Transmembrane</keyword>
<proteinExistence type="predicted"/>
<organism evidence="3 4">
    <name type="scientific">Anaeramoeba flamelloides</name>
    <dbReference type="NCBI Taxonomy" id="1746091"/>
    <lineage>
        <taxon>Eukaryota</taxon>
        <taxon>Metamonada</taxon>
        <taxon>Anaeramoebidae</taxon>
        <taxon>Anaeramoeba</taxon>
    </lineage>
</organism>
<sequence length="550" mass="63245">MRFFGFFFLFLLFIVFSTGSAPHGDLTLIPKDDSNSDSVFAFFLQNSGNSKIKSSTTKGYLSLCELLEIPNKKPPQGHLPPLTNQVKGNLLINILGVGESDLRRHSGLGLLQKTLDHKWILQFDKRYSKIGEGVSVLTSLLTGVGYNAHQIHDPFWLTTDHKPKNVINDLLRENDRDSNIYSISSSKILSKFAFGDGKEEANRHKKKKGKDNGDECWYLSKNGKFSSTRLQKKQLNQLIKQLNKHTFGNANKENSIELITTSKRTNKNNKVVYFQISPFSQKFEFDLSIEAERDFVYELIMVDQLLSLHNSTLNNSKSKKNTKRQQDNLNNDQKVGSWTITFDSIQRVEKKKLAKTLRVLDRFLSSVMVRFVKMYQGEAAIEMLLGGKNHLTQDERHNLQSSFANAIHDDFIVTDQTETEKLLPEIYLSSQMGNASVKHICEKIKQELKYSQWEVLCSGIIGEDRMARERPNSTKKWYARELLSIKKGSLLKNRKLTQFLNSKNFIDNSWFRFSLQFFFALMTLISIISICSLKIKNERQNIIPNEKKNK</sequence>
<feature type="chain" id="PRO_5043462575" description="Transmembrane protein" evidence="2">
    <location>
        <begin position="20"/>
        <end position="550"/>
    </location>
</feature>
<dbReference type="EMBL" id="JANTQA010000029">
    <property type="protein sequence ID" value="KAJ3441068.1"/>
    <property type="molecule type" value="Genomic_DNA"/>
</dbReference>
<dbReference type="Proteomes" id="UP001146793">
    <property type="component" value="Unassembled WGS sequence"/>
</dbReference>
<evidence type="ECO:0008006" key="5">
    <source>
        <dbReference type="Google" id="ProtNLM"/>
    </source>
</evidence>
<comment type="caution">
    <text evidence="3">The sequence shown here is derived from an EMBL/GenBank/DDBJ whole genome shotgun (WGS) entry which is preliminary data.</text>
</comment>
<evidence type="ECO:0000256" key="1">
    <source>
        <dbReference type="SAM" id="Phobius"/>
    </source>
</evidence>
<dbReference type="AlphaFoldDB" id="A0AAV7ZGC1"/>